<name>A0ABN8KMI0_9BACI</name>
<protein>
    <submittedName>
        <fullName evidence="1">Uncharacterized protein</fullName>
    </submittedName>
</protein>
<sequence length="53" mass="6144">MNLSRSSTGISSSYDIEYLAKRQMEINIIYMHILFFQNMNGVFRSISHGETVL</sequence>
<organism evidence="1 2">
    <name type="scientific">Neobacillus rhizosphaerae</name>
    <dbReference type="NCBI Taxonomy" id="2880965"/>
    <lineage>
        <taxon>Bacteria</taxon>
        <taxon>Bacillati</taxon>
        <taxon>Bacillota</taxon>
        <taxon>Bacilli</taxon>
        <taxon>Bacillales</taxon>
        <taxon>Bacillaceae</taxon>
        <taxon>Neobacillus</taxon>
    </lineage>
</organism>
<accession>A0ABN8KMI0</accession>
<dbReference type="EMBL" id="CALBWS010000009">
    <property type="protein sequence ID" value="CAH2714708.1"/>
    <property type="molecule type" value="Genomic_DNA"/>
</dbReference>
<keyword evidence="2" id="KW-1185">Reference proteome</keyword>
<reference evidence="1" key="1">
    <citation type="submission" date="2022-04" db="EMBL/GenBank/DDBJ databases">
        <authorList>
            <person name="Criscuolo A."/>
        </authorList>
    </citation>
    <scope>NUCLEOTIDE SEQUENCE</scope>
    <source>
        <strain evidence="1">CIP111895</strain>
    </source>
</reference>
<evidence type="ECO:0000313" key="2">
    <source>
        <dbReference type="Proteomes" id="UP000838308"/>
    </source>
</evidence>
<comment type="caution">
    <text evidence="1">The sequence shown here is derived from an EMBL/GenBank/DDBJ whole genome shotgun (WGS) entry which is preliminary data.</text>
</comment>
<dbReference type="Proteomes" id="UP000838308">
    <property type="component" value="Unassembled WGS sequence"/>
</dbReference>
<gene>
    <name evidence="1" type="ORF">BACCIP111895_01884</name>
</gene>
<evidence type="ECO:0000313" key="1">
    <source>
        <dbReference type="EMBL" id="CAH2714708.1"/>
    </source>
</evidence>
<proteinExistence type="predicted"/>